<organism evidence="1">
    <name type="scientific">Arundo donax</name>
    <name type="common">Giant reed</name>
    <name type="synonym">Donax arundinaceus</name>
    <dbReference type="NCBI Taxonomy" id="35708"/>
    <lineage>
        <taxon>Eukaryota</taxon>
        <taxon>Viridiplantae</taxon>
        <taxon>Streptophyta</taxon>
        <taxon>Embryophyta</taxon>
        <taxon>Tracheophyta</taxon>
        <taxon>Spermatophyta</taxon>
        <taxon>Magnoliopsida</taxon>
        <taxon>Liliopsida</taxon>
        <taxon>Poales</taxon>
        <taxon>Poaceae</taxon>
        <taxon>PACMAD clade</taxon>
        <taxon>Arundinoideae</taxon>
        <taxon>Arundineae</taxon>
        <taxon>Arundo</taxon>
    </lineage>
</organism>
<proteinExistence type="predicted"/>
<name>A0A0A9HT98_ARUDO</name>
<reference evidence="1" key="2">
    <citation type="journal article" date="2015" name="Data Brief">
        <title>Shoot transcriptome of the giant reed, Arundo donax.</title>
        <authorList>
            <person name="Barrero R.A."/>
            <person name="Guerrero F.D."/>
            <person name="Moolhuijzen P."/>
            <person name="Goolsby J.A."/>
            <person name="Tidwell J."/>
            <person name="Bellgard S.E."/>
            <person name="Bellgard M.I."/>
        </authorList>
    </citation>
    <scope>NUCLEOTIDE SEQUENCE</scope>
    <source>
        <tissue evidence="1">Shoot tissue taken approximately 20 cm above the soil surface</tissue>
    </source>
</reference>
<evidence type="ECO:0000313" key="1">
    <source>
        <dbReference type="EMBL" id="JAE39054.1"/>
    </source>
</evidence>
<dbReference type="EMBL" id="GBRH01158842">
    <property type="protein sequence ID" value="JAE39054.1"/>
    <property type="molecule type" value="Transcribed_RNA"/>
</dbReference>
<dbReference type="AlphaFoldDB" id="A0A0A9HT98"/>
<accession>A0A0A9HT98</accession>
<protein>
    <submittedName>
        <fullName evidence="1">Uncharacterized protein</fullName>
    </submittedName>
</protein>
<sequence>MHDPVGLVAIGSPALVVHQRLPHANQLPVLVSVDRLVPAGGFPKPGRRGPVRPSPGRVFLVLVAEEVPLVLLLIGAS</sequence>
<reference evidence="1" key="1">
    <citation type="submission" date="2014-09" db="EMBL/GenBank/DDBJ databases">
        <authorList>
            <person name="Magalhaes I.L.F."/>
            <person name="Oliveira U."/>
            <person name="Santos F.R."/>
            <person name="Vidigal T.H.D.A."/>
            <person name="Brescovit A.D."/>
            <person name="Santos A.J."/>
        </authorList>
    </citation>
    <scope>NUCLEOTIDE SEQUENCE</scope>
    <source>
        <tissue evidence="1">Shoot tissue taken approximately 20 cm above the soil surface</tissue>
    </source>
</reference>